<feature type="region of interest" description="Disordered" evidence="6">
    <location>
        <begin position="400"/>
        <end position="442"/>
    </location>
</feature>
<evidence type="ECO:0000256" key="5">
    <source>
        <dbReference type="SAM" id="Coils"/>
    </source>
</evidence>
<name>A0AAN6JT86_9BASI</name>
<dbReference type="GO" id="GO:0000124">
    <property type="term" value="C:SAGA complex"/>
    <property type="evidence" value="ECO:0007669"/>
    <property type="project" value="TreeGrafter"/>
</dbReference>
<dbReference type="AlphaFoldDB" id="A0AAN6JT86"/>
<evidence type="ECO:0008006" key="9">
    <source>
        <dbReference type="Google" id="ProtNLM"/>
    </source>
</evidence>
<keyword evidence="2" id="KW-0805">Transcription regulation</keyword>
<comment type="caution">
    <text evidence="7">The sequence shown here is derived from an EMBL/GenBank/DDBJ whole genome shotgun (WGS) entry which is preliminary data.</text>
</comment>
<feature type="coiled-coil region" evidence="5">
    <location>
        <begin position="211"/>
        <end position="238"/>
    </location>
</feature>
<dbReference type="EMBL" id="JAPDMZ010000016">
    <property type="protein sequence ID" value="KAK0556404.1"/>
    <property type="molecule type" value="Genomic_DNA"/>
</dbReference>
<dbReference type="GO" id="GO:0006357">
    <property type="term" value="P:regulation of transcription by RNA polymerase II"/>
    <property type="evidence" value="ECO:0007669"/>
    <property type="project" value="TreeGrafter"/>
</dbReference>
<dbReference type="PANTHER" id="PTHR21277">
    <property type="entry name" value="TRANSCRIPTIONAL ADAPTER 1"/>
    <property type="match status" value="1"/>
</dbReference>
<evidence type="ECO:0000256" key="3">
    <source>
        <dbReference type="ARBA" id="ARBA00023163"/>
    </source>
</evidence>
<evidence type="ECO:0000256" key="1">
    <source>
        <dbReference type="ARBA" id="ARBA00004123"/>
    </source>
</evidence>
<keyword evidence="3" id="KW-0804">Transcription</keyword>
<evidence type="ECO:0000256" key="2">
    <source>
        <dbReference type="ARBA" id="ARBA00023015"/>
    </source>
</evidence>
<evidence type="ECO:0000313" key="8">
    <source>
        <dbReference type="Proteomes" id="UP001176517"/>
    </source>
</evidence>
<evidence type="ECO:0000256" key="6">
    <source>
        <dbReference type="SAM" id="MobiDB-lite"/>
    </source>
</evidence>
<dbReference type="Proteomes" id="UP001176517">
    <property type="component" value="Unassembled WGS sequence"/>
</dbReference>
<keyword evidence="5" id="KW-0175">Coiled coil</keyword>
<keyword evidence="4" id="KW-0539">Nucleus</keyword>
<gene>
    <name evidence="7" type="ORF">OC846_001229</name>
</gene>
<keyword evidence="8" id="KW-1185">Reference proteome</keyword>
<comment type="subcellular location">
    <subcellularLocation>
        <location evidence="1">Nucleus</location>
    </subcellularLocation>
</comment>
<organism evidence="7 8">
    <name type="scientific">Tilletia horrida</name>
    <dbReference type="NCBI Taxonomy" id="155126"/>
    <lineage>
        <taxon>Eukaryota</taxon>
        <taxon>Fungi</taxon>
        <taxon>Dikarya</taxon>
        <taxon>Basidiomycota</taxon>
        <taxon>Ustilaginomycotina</taxon>
        <taxon>Exobasidiomycetes</taxon>
        <taxon>Tilletiales</taxon>
        <taxon>Tilletiaceae</taxon>
        <taxon>Tilletia</taxon>
    </lineage>
</organism>
<dbReference type="GO" id="GO:0005634">
    <property type="term" value="C:nucleus"/>
    <property type="evidence" value="ECO:0007669"/>
    <property type="project" value="UniProtKB-SubCell"/>
</dbReference>
<feature type="region of interest" description="Disordered" evidence="6">
    <location>
        <begin position="91"/>
        <end position="119"/>
    </location>
</feature>
<proteinExistence type="predicted"/>
<dbReference type="GO" id="GO:0003713">
    <property type="term" value="F:transcription coactivator activity"/>
    <property type="evidence" value="ECO:0007669"/>
    <property type="project" value="TreeGrafter"/>
</dbReference>
<accession>A0AAN6JT86</accession>
<dbReference type="PANTHER" id="PTHR21277:SF5">
    <property type="entry name" value="TRANSCRIPTIONAL ADAPTER 1"/>
    <property type="match status" value="1"/>
</dbReference>
<dbReference type="CDD" id="cd22933">
    <property type="entry name" value="HFD_HFI1"/>
    <property type="match status" value="1"/>
</dbReference>
<feature type="region of interest" description="Disordered" evidence="6">
    <location>
        <begin position="509"/>
        <end position="529"/>
    </location>
</feature>
<sequence>MVLTYHRAHGPSSSSSSSYPRQRIDTLAIKAQLGAALGENQLHYWHALRSFCTAALDRAEFEQLARGYLGNDLIHLHNALIMGILHNASPGVPGPSTDDDPLGTTSSSKRRKPGDPDLTAVADIPIQKRQRIVLAGLPKRERQRLKQVGKLARGPTATAAAGSAALGSALGPTLSAASAAGAAANAGSADPAAGGENAALLAAAGVGWAGANAEMLERKRKEQEKRKAIEEKRRVREMLTSIGAKDWREQTKQEGTALEEVKDKLSASTQSAIARALSASLCIDSKELPDIGALRDRMTLHAVEAGLPGGVHPQAAAMVLLALQGHIQNVIASVVGKLRARGTRSAMSEGADISAAAAAQAAATAAKMAQDEADAELDAELGLDEKANSVFSVIENWPQPTSASATSKAPPLLRRTSSSAALRPMTSTYQSENTPSVARDNFDDNHTVKLSDMAMLFDLAPQTVVEPLGLGTQERMLAPEYEGNLDLTGAESPRPGSYGGYGGKAGRGVGAGLLGSTSDDDEDAVAAAI</sequence>
<evidence type="ECO:0000313" key="7">
    <source>
        <dbReference type="EMBL" id="KAK0556404.1"/>
    </source>
</evidence>
<evidence type="ECO:0000256" key="4">
    <source>
        <dbReference type="ARBA" id="ARBA00023242"/>
    </source>
</evidence>
<feature type="compositionally biased region" description="Polar residues" evidence="6">
    <location>
        <begin position="415"/>
        <end position="436"/>
    </location>
</feature>
<feature type="region of interest" description="Disordered" evidence="6">
    <location>
        <begin position="1"/>
        <end position="20"/>
    </location>
</feature>
<feature type="compositionally biased region" description="Acidic residues" evidence="6">
    <location>
        <begin position="518"/>
        <end position="529"/>
    </location>
</feature>
<reference evidence="7" key="1">
    <citation type="journal article" date="2023" name="PhytoFront">
        <title>Draft Genome Resources of Seven Strains of Tilletia horrida, Causal Agent of Kernel Smut of Rice.</title>
        <authorList>
            <person name="Khanal S."/>
            <person name="Antony Babu S."/>
            <person name="Zhou X.G."/>
        </authorList>
    </citation>
    <scope>NUCLEOTIDE SEQUENCE</scope>
    <source>
        <strain evidence="7">TX6</strain>
    </source>
</reference>
<dbReference type="Pfam" id="PF12767">
    <property type="entry name" value="SAGA-Tad1"/>
    <property type="match status" value="1"/>
</dbReference>
<protein>
    <recommendedName>
        <fullName evidence="9">Transcriptional coactivator HFI1/ADA1</fullName>
    </recommendedName>
</protein>
<dbReference type="InterPro" id="IPR024738">
    <property type="entry name" value="Hfi1/Tada1"/>
</dbReference>